<dbReference type="EMBL" id="UAUF01000015">
    <property type="protein sequence ID" value="SPZ16639.1"/>
    <property type="molecule type" value="Genomic_DNA"/>
</dbReference>
<dbReference type="InterPro" id="IPR004360">
    <property type="entry name" value="Glyas_Fos-R_dOase_dom"/>
</dbReference>
<dbReference type="Gene3D" id="3.10.180.10">
    <property type="entry name" value="2,3-Dihydroxybiphenyl 1,2-Dioxygenase, domain 1"/>
    <property type="match status" value="1"/>
</dbReference>
<dbReference type="PROSITE" id="PS51819">
    <property type="entry name" value="VOC"/>
    <property type="match status" value="1"/>
</dbReference>
<reference evidence="2 3" key="1">
    <citation type="submission" date="2018-06" db="EMBL/GenBank/DDBJ databases">
        <authorList>
            <consortium name="Pathogen Informatics"/>
            <person name="Doyle S."/>
        </authorList>
    </citation>
    <scope>NUCLEOTIDE SEQUENCE [LARGE SCALE GENOMIC DNA]</scope>
    <source>
        <strain evidence="2 3">NCTC11842</strain>
    </source>
</reference>
<name>A0A2X2F7F5_PSELU</name>
<evidence type="ECO:0000313" key="3">
    <source>
        <dbReference type="Proteomes" id="UP000250443"/>
    </source>
</evidence>
<dbReference type="InterPro" id="IPR037523">
    <property type="entry name" value="VOC_core"/>
</dbReference>
<feature type="domain" description="VOC" evidence="1">
    <location>
        <begin position="2"/>
        <end position="129"/>
    </location>
</feature>
<organism evidence="2 3">
    <name type="scientific">Pseudomonas luteola</name>
    <dbReference type="NCBI Taxonomy" id="47886"/>
    <lineage>
        <taxon>Bacteria</taxon>
        <taxon>Pseudomonadati</taxon>
        <taxon>Pseudomonadota</taxon>
        <taxon>Gammaproteobacteria</taxon>
        <taxon>Pseudomonadales</taxon>
        <taxon>Pseudomonadaceae</taxon>
        <taxon>Pseudomonas</taxon>
    </lineage>
</organism>
<sequence length="129" mass="14183">MKIAHVALWTLDLERAADFWHQTFSARIGQPYHSQTNKGFISRFVTLEDGPTIELMTHPRLNQATISSDTPVTGWAHIAISLGSEDAVRKLAGHMGGEQALVSAPRWTGDGFFEAVIRDPDGNLIEITA</sequence>
<accession>A0A2X2F7F5</accession>
<dbReference type="InterPro" id="IPR029068">
    <property type="entry name" value="Glyas_Bleomycin-R_OHBP_Dase"/>
</dbReference>
<dbReference type="SUPFAM" id="SSF54593">
    <property type="entry name" value="Glyoxalase/Bleomycin resistance protein/Dihydroxybiphenyl dioxygenase"/>
    <property type="match status" value="1"/>
</dbReference>
<protein>
    <submittedName>
        <fullName evidence="2">Glyoxalase-like domain</fullName>
    </submittedName>
</protein>
<dbReference type="PANTHER" id="PTHR36113:SF1">
    <property type="entry name" value="GLYOXALASE_BLEOMYCIN RESISTANCE PROTEIN_DIOXYGENASE"/>
    <property type="match status" value="1"/>
</dbReference>
<dbReference type="Pfam" id="PF00903">
    <property type="entry name" value="Glyoxalase"/>
    <property type="match status" value="1"/>
</dbReference>
<evidence type="ECO:0000313" key="2">
    <source>
        <dbReference type="EMBL" id="SPZ16639.1"/>
    </source>
</evidence>
<dbReference type="AlphaFoldDB" id="A0A2X2F7F5"/>
<dbReference type="Proteomes" id="UP000250443">
    <property type="component" value="Unassembled WGS sequence"/>
</dbReference>
<dbReference type="PANTHER" id="PTHR36113">
    <property type="entry name" value="LYASE, PUTATIVE-RELATED-RELATED"/>
    <property type="match status" value="1"/>
</dbReference>
<evidence type="ECO:0000259" key="1">
    <source>
        <dbReference type="PROSITE" id="PS51819"/>
    </source>
</evidence>
<gene>
    <name evidence="2" type="ORF">NCTC11842_05673</name>
</gene>
<dbReference type="InterPro" id="IPR051332">
    <property type="entry name" value="Fosfomycin_Res_Enzymes"/>
</dbReference>
<proteinExistence type="predicted"/>
<dbReference type="RefSeq" id="WP_010798756.1">
    <property type="nucleotide sequence ID" value="NZ_UAUF01000015.1"/>
</dbReference>